<dbReference type="OrthoDB" id="8258232at2"/>
<dbReference type="KEGG" id="ssam:E3D00_03765"/>
<sequence>MSSLEKIEEVIGSIGRISEVSPVILGNLVLTGIEVPDHMQIGGNQMLAVHRLLGGNKVVDVLGNDPARLELQGRFLGPDAQMRAQMIERMRAAGMPILFSAVGMVFQVWIAQFSYIYEAKGNICSYELILERTSGGLGEEVESGSGNDSILNNISDVVSSFSQGIGDLSDIVFTGSQYIGGFLNQVLPAIQVFGGARDLQKIEQALSKIQVMAQSGVDASMIPSSVSSMGQQMNMLGDGLISLLHFTGQSIEKNEIQSADDLKILAVNASMSNTAMEMAGAVNRVQAMVSQNGGGNSYTPLVYA</sequence>
<dbReference type="Proteomes" id="UP000316313">
    <property type="component" value="Chromosome"/>
</dbReference>
<evidence type="ECO:0000313" key="2">
    <source>
        <dbReference type="EMBL" id="QDH16782.1"/>
    </source>
</evidence>
<keyword evidence="3" id="KW-1185">Reference proteome</keyword>
<keyword evidence="1" id="KW-0472">Membrane</keyword>
<dbReference type="RefSeq" id="WP_141460075.1">
    <property type="nucleotide sequence ID" value="NZ_CP038141.1"/>
</dbReference>
<name>A0A4Y6UGS8_9PROT</name>
<dbReference type="EMBL" id="CP038141">
    <property type="protein sequence ID" value="QDH16782.1"/>
    <property type="molecule type" value="Genomic_DNA"/>
</dbReference>
<evidence type="ECO:0000256" key="1">
    <source>
        <dbReference type="SAM" id="Phobius"/>
    </source>
</evidence>
<keyword evidence="1" id="KW-1133">Transmembrane helix</keyword>
<protein>
    <submittedName>
        <fullName evidence="2">Uncharacterized protein</fullName>
    </submittedName>
</protein>
<evidence type="ECO:0000313" key="3">
    <source>
        <dbReference type="Proteomes" id="UP000316313"/>
    </source>
</evidence>
<keyword evidence="1" id="KW-0812">Transmembrane</keyword>
<proteinExistence type="predicted"/>
<dbReference type="AlphaFoldDB" id="A0A4Y6UGS8"/>
<reference evidence="2 3" key="1">
    <citation type="submission" date="2019-03" db="EMBL/GenBank/DDBJ databases">
        <title>The complete genome sequence of Swingsia samuiensis NBRC107927(T).</title>
        <authorList>
            <person name="Chua K.-O."/>
            <person name="Chan K.-G."/>
            <person name="See-Too W.-S."/>
        </authorList>
    </citation>
    <scope>NUCLEOTIDE SEQUENCE [LARGE SCALE GENOMIC DNA]</scope>
    <source>
        <strain evidence="2 3">AH83</strain>
    </source>
</reference>
<gene>
    <name evidence="2" type="ORF">E3D00_03765</name>
</gene>
<feature type="transmembrane region" description="Helical" evidence="1">
    <location>
        <begin position="92"/>
        <end position="117"/>
    </location>
</feature>
<accession>A0A4Y6UGS8</accession>
<organism evidence="2 3">
    <name type="scientific">Swingsia samuiensis</name>
    <dbReference type="NCBI Taxonomy" id="1293412"/>
    <lineage>
        <taxon>Bacteria</taxon>
        <taxon>Pseudomonadati</taxon>
        <taxon>Pseudomonadota</taxon>
        <taxon>Alphaproteobacteria</taxon>
        <taxon>Acetobacterales</taxon>
        <taxon>Acetobacteraceae</taxon>
        <taxon>Swingsia</taxon>
    </lineage>
</organism>